<dbReference type="EMBL" id="FTNZ01000017">
    <property type="protein sequence ID" value="SIS63399.1"/>
    <property type="molecule type" value="Genomic_DNA"/>
</dbReference>
<dbReference type="Proteomes" id="UP000186106">
    <property type="component" value="Unassembled WGS sequence"/>
</dbReference>
<gene>
    <name evidence="1" type="ORF">SAMN05421768_11710</name>
</gene>
<reference evidence="1 2" key="1">
    <citation type="submission" date="2017-01" db="EMBL/GenBank/DDBJ databases">
        <authorList>
            <person name="Mah S.A."/>
            <person name="Swanson W.J."/>
            <person name="Moy G.W."/>
            <person name="Vacquier V.D."/>
        </authorList>
    </citation>
    <scope>NUCLEOTIDE SEQUENCE [LARGE SCALE GENOMIC DNA]</scope>
    <source>
        <strain evidence="1 2">DSM 16927</strain>
    </source>
</reference>
<evidence type="ECO:0000313" key="1">
    <source>
        <dbReference type="EMBL" id="SIS63399.1"/>
    </source>
</evidence>
<accession>A0A1N7KP67</accession>
<evidence type="ECO:0000313" key="2">
    <source>
        <dbReference type="Proteomes" id="UP000186106"/>
    </source>
</evidence>
<protein>
    <submittedName>
        <fullName evidence="1">Uncharacterized protein</fullName>
    </submittedName>
</protein>
<proteinExistence type="predicted"/>
<dbReference type="AlphaFoldDB" id="A0A1N7KP67"/>
<organism evidence="1 2">
    <name type="scientific">Chryseobacterium joostei</name>
    <dbReference type="NCBI Taxonomy" id="112234"/>
    <lineage>
        <taxon>Bacteria</taxon>
        <taxon>Pseudomonadati</taxon>
        <taxon>Bacteroidota</taxon>
        <taxon>Flavobacteriia</taxon>
        <taxon>Flavobacteriales</taxon>
        <taxon>Weeksellaceae</taxon>
        <taxon>Chryseobacterium group</taxon>
        <taxon>Chryseobacterium</taxon>
    </lineage>
</organism>
<name>A0A1N7KP67_9FLAO</name>
<dbReference type="RefSeq" id="WP_139325908.1">
    <property type="nucleotide sequence ID" value="NZ_FTNZ01000017.1"/>
</dbReference>
<sequence>MISKIFLSQSCIENHIADSKRPLIEKYQSTTRTLKMQQGRTVIMDEYANHNYGGFVGDLKIPNWIILMSDEHFKFIKNEPNFEK</sequence>